<evidence type="ECO:0000313" key="2">
    <source>
        <dbReference type="Proteomes" id="UP000000768"/>
    </source>
</evidence>
<accession>A0A1W0W4P1</accession>
<sequence>MPNYILSFLSRCPIPNDYIAKHFGCLQSLLSHVSLSYRAFLCSTLLSGHGRVLVLCIEGEIMLIKGKISKQLLSYRVKLQLSS</sequence>
<name>A0A1W0W4P1_SORBI</name>
<gene>
    <name evidence="1" type="ORF">SORBI_3002G171101</name>
</gene>
<proteinExistence type="predicted"/>
<reference evidence="2" key="2">
    <citation type="journal article" date="2018" name="Plant J.">
        <title>The Sorghum bicolor reference genome: improved assembly, gene annotations, a transcriptome atlas, and signatures of genome organization.</title>
        <authorList>
            <person name="McCormick R.F."/>
            <person name="Truong S.K."/>
            <person name="Sreedasyam A."/>
            <person name="Jenkins J."/>
            <person name="Shu S."/>
            <person name="Sims D."/>
            <person name="Kennedy M."/>
            <person name="Amirebrahimi M."/>
            <person name="Weers B.D."/>
            <person name="McKinley B."/>
            <person name="Mattison A."/>
            <person name="Morishige D.T."/>
            <person name="Grimwood J."/>
            <person name="Schmutz J."/>
            <person name="Mullet J.E."/>
        </authorList>
    </citation>
    <scope>NUCLEOTIDE SEQUENCE [LARGE SCALE GENOMIC DNA]</scope>
    <source>
        <strain evidence="2">cv. BTx623</strain>
    </source>
</reference>
<dbReference type="AlphaFoldDB" id="A0A1W0W4P1"/>
<dbReference type="Gramene" id="OQU89306">
    <property type="protein sequence ID" value="OQU89306"/>
    <property type="gene ID" value="SORBI_3002G171101"/>
</dbReference>
<protein>
    <submittedName>
        <fullName evidence="1">Uncharacterized protein</fullName>
    </submittedName>
</protein>
<dbReference type="InParanoid" id="A0A1W0W4P1"/>
<reference evidence="1 2" key="1">
    <citation type="journal article" date="2009" name="Nature">
        <title>The Sorghum bicolor genome and the diversification of grasses.</title>
        <authorList>
            <person name="Paterson A.H."/>
            <person name="Bowers J.E."/>
            <person name="Bruggmann R."/>
            <person name="Dubchak I."/>
            <person name="Grimwood J."/>
            <person name="Gundlach H."/>
            <person name="Haberer G."/>
            <person name="Hellsten U."/>
            <person name="Mitros T."/>
            <person name="Poliakov A."/>
            <person name="Schmutz J."/>
            <person name="Spannagl M."/>
            <person name="Tang H."/>
            <person name="Wang X."/>
            <person name="Wicker T."/>
            <person name="Bharti A.K."/>
            <person name="Chapman J."/>
            <person name="Feltus F.A."/>
            <person name="Gowik U."/>
            <person name="Grigoriev I.V."/>
            <person name="Lyons E."/>
            <person name="Maher C.A."/>
            <person name="Martis M."/>
            <person name="Narechania A."/>
            <person name="Otillar R.P."/>
            <person name="Penning B.W."/>
            <person name="Salamov A.A."/>
            <person name="Wang Y."/>
            <person name="Zhang L."/>
            <person name="Carpita N.C."/>
            <person name="Freeling M."/>
            <person name="Gingle A.R."/>
            <person name="Hash C.T."/>
            <person name="Keller B."/>
            <person name="Klein P."/>
            <person name="Kresovich S."/>
            <person name="McCann M.C."/>
            <person name="Ming R."/>
            <person name="Peterson D.G."/>
            <person name="Mehboob-ur-Rahman"/>
            <person name="Ware D."/>
            <person name="Westhoff P."/>
            <person name="Mayer K.F."/>
            <person name="Messing J."/>
            <person name="Rokhsar D.S."/>
        </authorList>
    </citation>
    <scope>NUCLEOTIDE SEQUENCE [LARGE SCALE GENOMIC DNA]</scope>
    <source>
        <strain evidence="2">cv. BTx623</strain>
    </source>
</reference>
<dbReference type="Proteomes" id="UP000000768">
    <property type="component" value="Chromosome 2"/>
</dbReference>
<organism evidence="1 2">
    <name type="scientific">Sorghum bicolor</name>
    <name type="common">Sorghum</name>
    <name type="synonym">Sorghum vulgare</name>
    <dbReference type="NCBI Taxonomy" id="4558"/>
    <lineage>
        <taxon>Eukaryota</taxon>
        <taxon>Viridiplantae</taxon>
        <taxon>Streptophyta</taxon>
        <taxon>Embryophyta</taxon>
        <taxon>Tracheophyta</taxon>
        <taxon>Spermatophyta</taxon>
        <taxon>Magnoliopsida</taxon>
        <taxon>Liliopsida</taxon>
        <taxon>Poales</taxon>
        <taxon>Poaceae</taxon>
        <taxon>PACMAD clade</taxon>
        <taxon>Panicoideae</taxon>
        <taxon>Andropogonodae</taxon>
        <taxon>Andropogoneae</taxon>
        <taxon>Sorghinae</taxon>
        <taxon>Sorghum</taxon>
    </lineage>
</organism>
<evidence type="ECO:0000313" key="1">
    <source>
        <dbReference type="EMBL" id="OQU89306.1"/>
    </source>
</evidence>
<keyword evidence="2" id="KW-1185">Reference proteome</keyword>
<dbReference type="EMBL" id="CM000761">
    <property type="protein sequence ID" value="OQU89306.1"/>
    <property type="molecule type" value="Genomic_DNA"/>
</dbReference>